<feature type="region of interest" description="Disordered" evidence="1">
    <location>
        <begin position="68"/>
        <end position="92"/>
    </location>
</feature>
<reference evidence="2" key="2">
    <citation type="journal article" date="2015" name="Genome Biol.">
        <title>Comparative genomics of Steinernema reveals deeply conserved gene regulatory networks.</title>
        <authorList>
            <person name="Dillman A.R."/>
            <person name="Macchietto M."/>
            <person name="Porter C.F."/>
            <person name="Rogers A."/>
            <person name="Williams B."/>
            <person name="Antoshechkin I."/>
            <person name="Lee M.M."/>
            <person name="Goodwin Z."/>
            <person name="Lu X."/>
            <person name="Lewis E.E."/>
            <person name="Goodrich-Blair H."/>
            <person name="Stock S.P."/>
            <person name="Adams B.J."/>
            <person name="Sternberg P.W."/>
            <person name="Mortazavi A."/>
        </authorList>
    </citation>
    <scope>NUCLEOTIDE SEQUENCE [LARGE SCALE GENOMIC DNA]</scope>
    <source>
        <strain evidence="2">ALL</strain>
    </source>
</reference>
<sequence>MGARLIHSLIESTLLSAIFINLRCSRKKRRSTASLISSRVNNFTEAEVLLQNMLPTYRIFKHHQLEKRTTKVQDDPGQHKFGTPSASIELLL</sequence>
<dbReference type="EMBL" id="AZBU02000001">
    <property type="protein sequence ID" value="TMS40000.1"/>
    <property type="molecule type" value="Genomic_DNA"/>
</dbReference>
<organism evidence="2">
    <name type="scientific">Steinernema carpocapsae</name>
    <name type="common">Entomopathogenic nematode</name>
    <dbReference type="NCBI Taxonomy" id="34508"/>
    <lineage>
        <taxon>Eukaryota</taxon>
        <taxon>Metazoa</taxon>
        <taxon>Ecdysozoa</taxon>
        <taxon>Nematoda</taxon>
        <taxon>Chromadorea</taxon>
        <taxon>Rhabditida</taxon>
        <taxon>Tylenchina</taxon>
        <taxon>Panagrolaimomorpha</taxon>
        <taxon>Strongyloidoidea</taxon>
        <taxon>Steinernematidae</taxon>
        <taxon>Steinernema</taxon>
    </lineage>
</organism>
<proteinExistence type="predicted"/>
<evidence type="ECO:0000313" key="2">
    <source>
        <dbReference type="EMBL" id="TMS40000.1"/>
    </source>
</evidence>
<name>A0A4U8V223_STECR</name>
<comment type="caution">
    <text evidence="2">The sequence shown here is derived from an EMBL/GenBank/DDBJ whole genome shotgun (WGS) entry which is preliminary data.</text>
</comment>
<evidence type="ECO:0000256" key="1">
    <source>
        <dbReference type="SAM" id="MobiDB-lite"/>
    </source>
</evidence>
<dbReference type="AlphaFoldDB" id="A0A4U8V223"/>
<feature type="compositionally biased region" description="Basic and acidic residues" evidence="1">
    <location>
        <begin position="68"/>
        <end position="78"/>
    </location>
</feature>
<accession>A0A4U8V223</accession>
<reference evidence="2" key="3">
    <citation type="journal article" date="2019" name="G3 (Bethesda)">
        <title>Hybrid Assembly of the Genome of the Entomopathogenic Nematode Steinernema carpocapsae Identifies the X-Chromosome.</title>
        <authorList>
            <person name="Serra L."/>
            <person name="Macchietto M."/>
            <person name="Macias-Munoz A."/>
            <person name="McGill C.J."/>
            <person name="Rodriguez I.M."/>
            <person name="Rodriguez B."/>
            <person name="Murad R."/>
            <person name="Mortazavi A."/>
        </authorList>
    </citation>
    <scope>NUCLEOTIDE SEQUENCE [LARGE SCALE GENOMIC DNA]</scope>
    <source>
        <strain evidence="2">ALL</strain>
    </source>
</reference>
<protein>
    <submittedName>
        <fullName evidence="2">Uncharacterized protein</fullName>
    </submittedName>
</protein>
<gene>
    <name evidence="2" type="ORF">L596_006443</name>
</gene>
<reference evidence="2" key="1">
    <citation type="submission" date="2013-11" db="EMBL/GenBank/DDBJ databases">
        <authorList>
            <person name="Sternberg P."/>
            <person name="Dillman A."/>
            <person name="Macchietto M."/>
        </authorList>
    </citation>
    <scope>NUCLEOTIDE SEQUENCE</scope>
    <source>
        <strain evidence="2">ALL</strain>
    </source>
</reference>